<dbReference type="Proteomes" id="UP000824123">
    <property type="component" value="Unassembled WGS sequence"/>
</dbReference>
<dbReference type="EMBL" id="DVNK01000049">
    <property type="protein sequence ID" value="HIU47133.1"/>
    <property type="molecule type" value="Genomic_DNA"/>
</dbReference>
<accession>A0A9D1LS91</accession>
<protein>
    <submittedName>
        <fullName evidence="2">HPr family phosphocarrier protein</fullName>
    </submittedName>
</protein>
<dbReference type="InterPro" id="IPR035895">
    <property type="entry name" value="HPr-like_sf"/>
</dbReference>
<sequence length="75" mass="8460">MMKMRVKLSSPEDIRKFVEIASRYKQDMELMLGRYVVDAKSILGILSLDLSKPLDLVVSDYVDGLESDMSSFLAA</sequence>
<gene>
    <name evidence="2" type="ORF">IAC59_07725</name>
</gene>
<evidence type="ECO:0000313" key="3">
    <source>
        <dbReference type="Proteomes" id="UP000824123"/>
    </source>
</evidence>
<feature type="domain" description="HPr" evidence="1">
    <location>
        <begin position="16"/>
        <end position="52"/>
    </location>
</feature>
<organism evidence="2 3">
    <name type="scientific">Candidatus Fimadaptatus faecigallinarum</name>
    <dbReference type="NCBI Taxonomy" id="2840814"/>
    <lineage>
        <taxon>Bacteria</taxon>
        <taxon>Bacillati</taxon>
        <taxon>Bacillota</taxon>
        <taxon>Clostridia</taxon>
        <taxon>Eubacteriales</taxon>
        <taxon>Candidatus Fimadaptatus</taxon>
    </lineage>
</organism>
<name>A0A9D1LS91_9FIRM</name>
<dbReference type="Gene3D" id="3.30.1340.10">
    <property type="entry name" value="HPr-like"/>
    <property type="match status" value="1"/>
</dbReference>
<dbReference type="SUPFAM" id="SSF55594">
    <property type="entry name" value="HPr-like"/>
    <property type="match status" value="1"/>
</dbReference>
<evidence type="ECO:0000259" key="1">
    <source>
        <dbReference type="Pfam" id="PF00381"/>
    </source>
</evidence>
<proteinExistence type="predicted"/>
<reference evidence="2" key="1">
    <citation type="submission" date="2020-10" db="EMBL/GenBank/DDBJ databases">
        <authorList>
            <person name="Gilroy R."/>
        </authorList>
    </citation>
    <scope>NUCLEOTIDE SEQUENCE</scope>
    <source>
        <strain evidence="2">ChiSxjej2B14-8506</strain>
    </source>
</reference>
<dbReference type="AlphaFoldDB" id="A0A9D1LS91"/>
<dbReference type="Pfam" id="PF00381">
    <property type="entry name" value="PTS-HPr"/>
    <property type="match status" value="1"/>
</dbReference>
<reference evidence="2" key="2">
    <citation type="journal article" date="2021" name="PeerJ">
        <title>Extensive microbial diversity within the chicken gut microbiome revealed by metagenomics and culture.</title>
        <authorList>
            <person name="Gilroy R."/>
            <person name="Ravi A."/>
            <person name="Getino M."/>
            <person name="Pursley I."/>
            <person name="Horton D.L."/>
            <person name="Alikhan N.F."/>
            <person name="Baker D."/>
            <person name="Gharbi K."/>
            <person name="Hall N."/>
            <person name="Watson M."/>
            <person name="Adriaenssens E.M."/>
            <person name="Foster-Nyarko E."/>
            <person name="Jarju S."/>
            <person name="Secka A."/>
            <person name="Antonio M."/>
            <person name="Oren A."/>
            <person name="Chaudhuri R.R."/>
            <person name="La Ragione R."/>
            <person name="Hildebrand F."/>
            <person name="Pallen M.J."/>
        </authorList>
    </citation>
    <scope>NUCLEOTIDE SEQUENCE</scope>
    <source>
        <strain evidence="2">ChiSxjej2B14-8506</strain>
    </source>
</reference>
<evidence type="ECO:0000313" key="2">
    <source>
        <dbReference type="EMBL" id="HIU47133.1"/>
    </source>
</evidence>
<comment type="caution">
    <text evidence="2">The sequence shown here is derived from an EMBL/GenBank/DDBJ whole genome shotgun (WGS) entry which is preliminary data.</text>
</comment>
<dbReference type="InterPro" id="IPR000032">
    <property type="entry name" value="HPr-like"/>
</dbReference>